<organism evidence="2 3">
    <name type="scientific">Eumeta variegata</name>
    <name type="common">Bagworm moth</name>
    <name type="synonym">Eumeta japonica</name>
    <dbReference type="NCBI Taxonomy" id="151549"/>
    <lineage>
        <taxon>Eukaryota</taxon>
        <taxon>Metazoa</taxon>
        <taxon>Ecdysozoa</taxon>
        <taxon>Arthropoda</taxon>
        <taxon>Hexapoda</taxon>
        <taxon>Insecta</taxon>
        <taxon>Pterygota</taxon>
        <taxon>Neoptera</taxon>
        <taxon>Endopterygota</taxon>
        <taxon>Lepidoptera</taxon>
        <taxon>Glossata</taxon>
        <taxon>Ditrysia</taxon>
        <taxon>Tineoidea</taxon>
        <taxon>Psychidae</taxon>
        <taxon>Oiketicinae</taxon>
        <taxon>Eumeta</taxon>
    </lineage>
</organism>
<evidence type="ECO:0000256" key="1">
    <source>
        <dbReference type="SAM" id="MobiDB-lite"/>
    </source>
</evidence>
<reference evidence="2 3" key="1">
    <citation type="journal article" date="2019" name="Commun. Biol.">
        <title>The bagworm genome reveals a unique fibroin gene that provides high tensile strength.</title>
        <authorList>
            <person name="Kono N."/>
            <person name="Nakamura H."/>
            <person name="Ohtoshi R."/>
            <person name="Tomita M."/>
            <person name="Numata K."/>
            <person name="Arakawa K."/>
        </authorList>
    </citation>
    <scope>NUCLEOTIDE SEQUENCE [LARGE SCALE GENOMIC DNA]</scope>
</reference>
<comment type="caution">
    <text evidence="2">The sequence shown here is derived from an EMBL/GenBank/DDBJ whole genome shotgun (WGS) entry which is preliminary data.</text>
</comment>
<accession>A0A4C1U6G8</accession>
<feature type="region of interest" description="Disordered" evidence="1">
    <location>
        <begin position="80"/>
        <end position="115"/>
    </location>
</feature>
<keyword evidence="3" id="KW-1185">Reference proteome</keyword>
<protein>
    <submittedName>
        <fullName evidence="2">Uncharacterized protein</fullName>
    </submittedName>
</protein>
<sequence length="138" mass="14874">MLLVTFLKSNLTKGLCEGLPSARAEPGLWADIGRVDPIPSLSQVRRPGSAKACSSLCYFAFILQSVRSLGRSGSAYISSDVNKEPREIGDQHHEPRSARPGLSPSSISIRAPGSPLDGRLCNPHLEISRPDSILIVRN</sequence>
<dbReference type="Proteomes" id="UP000299102">
    <property type="component" value="Unassembled WGS sequence"/>
</dbReference>
<dbReference type="EMBL" id="BGZK01000134">
    <property type="protein sequence ID" value="GBP21955.1"/>
    <property type="molecule type" value="Genomic_DNA"/>
</dbReference>
<feature type="compositionally biased region" description="Basic and acidic residues" evidence="1">
    <location>
        <begin position="81"/>
        <end position="97"/>
    </location>
</feature>
<name>A0A4C1U6G8_EUMVA</name>
<dbReference type="AlphaFoldDB" id="A0A4C1U6G8"/>
<gene>
    <name evidence="2" type="ORF">EVAR_7171_1</name>
</gene>
<evidence type="ECO:0000313" key="2">
    <source>
        <dbReference type="EMBL" id="GBP21955.1"/>
    </source>
</evidence>
<evidence type="ECO:0000313" key="3">
    <source>
        <dbReference type="Proteomes" id="UP000299102"/>
    </source>
</evidence>
<proteinExistence type="predicted"/>